<dbReference type="Gene3D" id="3.10.20.310">
    <property type="entry name" value="membrane protein fhac"/>
    <property type="match status" value="1"/>
</dbReference>
<accession>A0A2G6KD08</accession>
<keyword evidence="4 9" id="KW-0812">Transmembrane</keyword>
<evidence type="ECO:0000256" key="8">
    <source>
        <dbReference type="SAM" id="MobiDB-lite"/>
    </source>
</evidence>
<evidence type="ECO:0000256" key="1">
    <source>
        <dbReference type="ARBA" id="ARBA00004370"/>
    </source>
</evidence>
<reference evidence="11 12" key="1">
    <citation type="submission" date="2017-10" db="EMBL/GenBank/DDBJ databases">
        <title>Novel microbial diversity and functional potential in the marine mammal oral microbiome.</title>
        <authorList>
            <person name="Dudek N.K."/>
            <person name="Sun C.L."/>
            <person name="Burstein D."/>
            <person name="Kantor R.S."/>
            <person name="Aliaga Goltsman D.S."/>
            <person name="Bik E.M."/>
            <person name="Thomas B.C."/>
            <person name="Banfield J.F."/>
            <person name="Relman D.A."/>
        </authorList>
    </citation>
    <scope>NUCLEOTIDE SEQUENCE [LARGE SCALE GENOMIC DNA]</scope>
    <source>
        <strain evidence="11">DOLJORAL78_61_10</strain>
    </source>
</reference>
<sequence length="422" mass="45668">MSDQFEPELIPDPAALDELSKAFRDDGERQPSRLDPTDEPTQPVTDDDLLPVRSDDEDGSNTEDDLGPTIVADDDEPVDERPIIVITDGDLDVEPSPGVAIDDLVEPDVTVGERPTIVIGGDDDDLEIIDGSLDPSVLDGSLDEDGSGGIVQITDDDLDDPIVAESARDARRGMEPRLKDRRAAVRRARLKKKLWVIGAAVGAIVIAVVVLALLGSSLFAIRSEQVVVIGNTYTDPGRLQSVIDDLVGTPALLVDTDRVEDQLEAIPWVGEAQVDVHFPHAATIDLAERIAVATYVGDDGRYRVLDPTGRVLDVIDGYPFAYLLIDGPDRVDLEPGQTTPPGFASAANLARNLTPSIRDRVDRIEAELDGSRLVLILDDGTEVMFGEARDLLVKLIRLETLLRLSPERVTGMIDVSTDEVTL</sequence>
<evidence type="ECO:0000313" key="12">
    <source>
        <dbReference type="Proteomes" id="UP000230914"/>
    </source>
</evidence>
<keyword evidence="5 9" id="KW-1133">Transmembrane helix</keyword>
<evidence type="ECO:0000256" key="6">
    <source>
        <dbReference type="ARBA" id="ARBA00023136"/>
    </source>
</evidence>
<dbReference type="Pfam" id="PF03799">
    <property type="entry name" value="FtsQ_DivIB_C"/>
    <property type="match status" value="1"/>
</dbReference>
<dbReference type="InterPro" id="IPR013685">
    <property type="entry name" value="POTRA_FtsQ_type"/>
</dbReference>
<feature type="domain" description="POTRA" evidence="10">
    <location>
        <begin position="221"/>
        <end position="289"/>
    </location>
</feature>
<dbReference type="PANTHER" id="PTHR37820">
    <property type="entry name" value="CELL DIVISION PROTEIN DIVIB"/>
    <property type="match status" value="1"/>
</dbReference>
<dbReference type="Pfam" id="PF08478">
    <property type="entry name" value="POTRA_1"/>
    <property type="match status" value="1"/>
</dbReference>
<dbReference type="GO" id="GO:0005886">
    <property type="term" value="C:plasma membrane"/>
    <property type="evidence" value="ECO:0007669"/>
    <property type="project" value="TreeGrafter"/>
</dbReference>
<dbReference type="InterPro" id="IPR005548">
    <property type="entry name" value="Cell_div_FtsQ/DivIB_C"/>
</dbReference>
<dbReference type="AlphaFoldDB" id="A0A2G6KD08"/>
<feature type="transmembrane region" description="Helical" evidence="9">
    <location>
        <begin position="194"/>
        <end position="221"/>
    </location>
</feature>
<dbReference type="PANTHER" id="PTHR37820:SF1">
    <property type="entry name" value="CELL DIVISION PROTEIN FTSQ"/>
    <property type="match status" value="1"/>
</dbReference>
<dbReference type="InterPro" id="IPR034746">
    <property type="entry name" value="POTRA"/>
</dbReference>
<evidence type="ECO:0000256" key="5">
    <source>
        <dbReference type="ARBA" id="ARBA00022989"/>
    </source>
</evidence>
<evidence type="ECO:0000256" key="7">
    <source>
        <dbReference type="ARBA" id="ARBA00023306"/>
    </source>
</evidence>
<dbReference type="EMBL" id="PDSL01000041">
    <property type="protein sequence ID" value="PIE32842.1"/>
    <property type="molecule type" value="Genomic_DNA"/>
</dbReference>
<dbReference type="PROSITE" id="PS51779">
    <property type="entry name" value="POTRA"/>
    <property type="match status" value="1"/>
</dbReference>
<organism evidence="11 12">
    <name type="scientific">Ilumatobacter coccineus</name>
    <dbReference type="NCBI Taxonomy" id="467094"/>
    <lineage>
        <taxon>Bacteria</taxon>
        <taxon>Bacillati</taxon>
        <taxon>Actinomycetota</taxon>
        <taxon>Acidimicrobiia</taxon>
        <taxon>Acidimicrobiales</taxon>
        <taxon>Ilumatobacteraceae</taxon>
        <taxon>Ilumatobacter</taxon>
    </lineage>
</organism>
<gene>
    <name evidence="11" type="ORF">CSA55_02800</name>
</gene>
<feature type="region of interest" description="Disordered" evidence="8">
    <location>
        <begin position="1"/>
        <end position="76"/>
    </location>
</feature>
<evidence type="ECO:0000256" key="9">
    <source>
        <dbReference type="SAM" id="Phobius"/>
    </source>
</evidence>
<evidence type="ECO:0000256" key="4">
    <source>
        <dbReference type="ARBA" id="ARBA00022692"/>
    </source>
</evidence>
<evidence type="ECO:0000256" key="2">
    <source>
        <dbReference type="ARBA" id="ARBA00022475"/>
    </source>
</evidence>
<proteinExistence type="predicted"/>
<dbReference type="Proteomes" id="UP000230914">
    <property type="component" value="Unassembled WGS sequence"/>
</dbReference>
<evidence type="ECO:0000313" key="11">
    <source>
        <dbReference type="EMBL" id="PIE32842.1"/>
    </source>
</evidence>
<comment type="caution">
    <text evidence="11">The sequence shown here is derived from an EMBL/GenBank/DDBJ whole genome shotgun (WGS) entry which is preliminary data.</text>
</comment>
<feature type="compositionally biased region" description="Acidic residues" evidence="8">
    <location>
        <begin position="45"/>
        <end position="76"/>
    </location>
</feature>
<keyword evidence="3" id="KW-0132">Cell division</keyword>
<evidence type="ECO:0000256" key="3">
    <source>
        <dbReference type="ARBA" id="ARBA00022618"/>
    </source>
</evidence>
<comment type="subcellular location">
    <subcellularLocation>
        <location evidence="1">Membrane</location>
    </subcellularLocation>
</comment>
<evidence type="ECO:0000259" key="10">
    <source>
        <dbReference type="PROSITE" id="PS51779"/>
    </source>
</evidence>
<name>A0A2G6KD08_9ACTN</name>
<keyword evidence="6 9" id="KW-0472">Membrane</keyword>
<feature type="compositionally biased region" description="Basic and acidic residues" evidence="8">
    <location>
        <begin position="18"/>
        <end position="36"/>
    </location>
</feature>
<dbReference type="InterPro" id="IPR050487">
    <property type="entry name" value="FtsQ_DivIB"/>
</dbReference>
<keyword evidence="2" id="KW-1003">Cell membrane</keyword>
<keyword evidence="7" id="KW-0131">Cell cycle</keyword>
<protein>
    <recommendedName>
        <fullName evidence="10">POTRA domain-containing protein</fullName>
    </recommendedName>
</protein>
<dbReference type="GO" id="GO:0051301">
    <property type="term" value="P:cell division"/>
    <property type="evidence" value="ECO:0007669"/>
    <property type="project" value="UniProtKB-KW"/>
</dbReference>